<reference evidence="4" key="1">
    <citation type="journal article" date="2019" name="Int. J. Syst. Evol. Microbiol.">
        <title>The Global Catalogue of Microorganisms (GCM) 10K type strain sequencing project: providing services to taxonomists for standard genome sequencing and annotation.</title>
        <authorList>
            <consortium name="The Broad Institute Genomics Platform"/>
            <consortium name="The Broad Institute Genome Sequencing Center for Infectious Disease"/>
            <person name="Wu L."/>
            <person name="Ma J."/>
        </authorList>
    </citation>
    <scope>NUCLEOTIDE SEQUENCE [LARGE SCALE GENOMIC DNA]</scope>
    <source>
        <strain evidence="4">CGMCC 4.7466</strain>
    </source>
</reference>
<accession>A0ABV9SZT8</accession>
<feature type="compositionally biased region" description="Basic and acidic residues" evidence="1">
    <location>
        <begin position="86"/>
        <end position="112"/>
    </location>
</feature>
<gene>
    <name evidence="3" type="ORF">ACFPFU_08925</name>
</gene>
<protein>
    <recommendedName>
        <fullName evidence="5">PepSY domain-containing protein</fullName>
    </recommendedName>
</protein>
<organism evidence="3 4">
    <name type="scientific">Negadavirga shengliensis</name>
    <dbReference type="NCBI Taxonomy" id="1389218"/>
    <lineage>
        <taxon>Bacteria</taxon>
        <taxon>Pseudomonadati</taxon>
        <taxon>Bacteroidota</taxon>
        <taxon>Cytophagia</taxon>
        <taxon>Cytophagales</taxon>
        <taxon>Cyclobacteriaceae</taxon>
        <taxon>Negadavirga</taxon>
    </lineage>
</organism>
<feature type="compositionally biased region" description="Basic and acidic residues" evidence="1">
    <location>
        <begin position="41"/>
        <end position="62"/>
    </location>
</feature>
<feature type="signal peptide" evidence="2">
    <location>
        <begin position="1"/>
        <end position="21"/>
    </location>
</feature>
<dbReference type="Gene3D" id="3.10.450.360">
    <property type="match status" value="1"/>
</dbReference>
<feature type="compositionally biased region" description="Low complexity" evidence="1">
    <location>
        <begin position="114"/>
        <end position="160"/>
    </location>
</feature>
<name>A0ABV9SZT8_9BACT</name>
<evidence type="ECO:0000313" key="4">
    <source>
        <dbReference type="Proteomes" id="UP001595818"/>
    </source>
</evidence>
<evidence type="ECO:0000313" key="3">
    <source>
        <dbReference type="EMBL" id="MFC4871806.1"/>
    </source>
</evidence>
<evidence type="ECO:0008006" key="5">
    <source>
        <dbReference type="Google" id="ProtNLM"/>
    </source>
</evidence>
<feature type="region of interest" description="Disordered" evidence="1">
    <location>
        <begin position="86"/>
        <end position="168"/>
    </location>
</feature>
<keyword evidence="2" id="KW-0732">Signal</keyword>
<dbReference type="Proteomes" id="UP001595818">
    <property type="component" value="Unassembled WGS sequence"/>
</dbReference>
<comment type="caution">
    <text evidence="3">The sequence shown here is derived from an EMBL/GenBank/DDBJ whole genome shotgun (WGS) entry which is preliminary data.</text>
</comment>
<feature type="region of interest" description="Disordered" evidence="1">
    <location>
        <begin position="41"/>
        <end position="69"/>
    </location>
</feature>
<dbReference type="EMBL" id="JBHSJJ010000004">
    <property type="protein sequence ID" value="MFC4871806.1"/>
    <property type="molecule type" value="Genomic_DNA"/>
</dbReference>
<evidence type="ECO:0000256" key="2">
    <source>
        <dbReference type="SAM" id="SignalP"/>
    </source>
</evidence>
<keyword evidence="4" id="KW-1185">Reference proteome</keyword>
<sequence>MKKLMLSLAICGMFGYTAVQASSMFIGDPATEVSFLQDDRTKIEPEELPDPVKEKIKSDNNIKSKNISEAYTERADNQMYYVVKFEKDQDGQEVTKRFDARGNEAAMDDRGRGQRPAQQPGQQGAPGQERPQGQTPPGEGAPQQGAPGQQGSPTQGTPGSERPVNPNE</sequence>
<proteinExistence type="predicted"/>
<evidence type="ECO:0000256" key="1">
    <source>
        <dbReference type="SAM" id="MobiDB-lite"/>
    </source>
</evidence>
<dbReference type="RefSeq" id="WP_377063623.1">
    <property type="nucleotide sequence ID" value="NZ_JBHSJJ010000004.1"/>
</dbReference>
<feature type="chain" id="PRO_5047264495" description="PepSY domain-containing protein" evidence="2">
    <location>
        <begin position="22"/>
        <end position="168"/>
    </location>
</feature>